<evidence type="ECO:0000313" key="1">
    <source>
        <dbReference type="EMBL" id="CAA3030037.1"/>
    </source>
</evidence>
<dbReference type="AlphaFoldDB" id="A0A8S0VKB9"/>
<name>A0A8S0VKB9_OLEEU</name>
<organism evidence="1 2">
    <name type="scientific">Olea europaea subsp. europaea</name>
    <dbReference type="NCBI Taxonomy" id="158383"/>
    <lineage>
        <taxon>Eukaryota</taxon>
        <taxon>Viridiplantae</taxon>
        <taxon>Streptophyta</taxon>
        <taxon>Embryophyta</taxon>
        <taxon>Tracheophyta</taxon>
        <taxon>Spermatophyta</taxon>
        <taxon>Magnoliopsida</taxon>
        <taxon>eudicotyledons</taxon>
        <taxon>Gunneridae</taxon>
        <taxon>Pentapetalae</taxon>
        <taxon>asterids</taxon>
        <taxon>lamiids</taxon>
        <taxon>Lamiales</taxon>
        <taxon>Oleaceae</taxon>
        <taxon>Oleeae</taxon>
        <taxon>Olea</taxon>
    </lineage>
</organism>
<reference evidence="1 2" key="1">
    <citation type="submission" date="2019-12" db="EMBL/GenBank/DDBJ databases">
        <authorList>
            <person name="Alioto T."/>
            <person name="Alioto T."/>
            <person name="Gomez Garrido J."/>
        </authorList>
    </citation>
    <scope>NUCLEOTIDE SEQUENCE [LARGE SCALE GENOMIC DNA]</scope>
</reference>
<protein>
    <submittedName>
        <fullName evidence="1">Uncharacterized protein</fullName>
    </submittedName>
</protein>
<evidence type="ECO:0000313" key="2">
    <source>
        <dbReference type="Proteomes" id="UP000594638"/>
    </source>
</evidence>
<keyword evidence="2" id="KW-1185">Reference proteome</keyword>
<dbReference type="EMBL" id="CACTIH010009345">
    <property type="protein sequence ID" value="CAA3030037.1"/>
    <property type="molecule type" value="Genomic_DNA"/>
</dbReference>
<dbReference type="Gramene" id="OE9A050697T1">
    <property type="protein sequence ID" value="OE9A050697C1"/>
    <property type="gene ID" value="OE9A050697"/>
</dbReference>
<proteinExistence type="predicted"/>
<gene>
    <name evidence="1" type="ORF">OLEA9_A050697</name>
</gene>
<sequence length="107" mass="11084">MSLSPLSTPITLATLTARVKDRQFGLVAIFWVWMVFLCDGGDDIYVVAIVGGLGWGLDGDLCGGGVLNREWWIWQGTVVDGGCGCGTVLGCGGDGGSVVGCGSVDLW</sequence>
<accession>A0A8S0VKB9</accession>
<comment type="caution">
    <text evidence="1">The sequence shown here is derived from an EMBL/GenBank/DDBJ whole genome shotgun (WGS) entry which is preliminary data.</text>
</comment>
<dbReference type="Proteomes" id="UP000594638">
    <property type="component" value="Unassembled WGS sequence"/>
</dbReference>